<proteinExistence type="predicted"/>
<dbReference type="Gene3D" id="3.80.10.10">
    <property type="entry name" value="Ribonuclease Inhibitor"/>
    <property type="match status" value="1"/>
</dbReference>
<gene>
    <name evidence="1" type="ORF">D9758_003374</name>
</gene>
<dbReference type="InterPro" id="IPR032675">
    <property type="entry name" value="LRR_dom_sf"/>
</dbReference>
<evidence type="ECO:0008006" key="3">
    <source>
        <dbReference type="Google" id="ProtNLM"/>
    </source>
</evidence>
<sequence length="260" mass="29408">MPVELWEGVFLLSLPDFGGLQISHDEINAPSLDLSHVCSFWRAVTISTPTSWTSLDINLESCSSTMPDIVSLYFHRSGDSPLQLKLSALDEDGDGVLELEYKSKGWDILGMLLEASSRWSHLRLDLTWDILDSDDVQELIGKKAYQCEVLQSFDVDFGGQTLGGDDGSPHFFQLLETTPHLHSVYLGTFREMFLIPFSQLREITVSSFESIREVLECLYMCSNLQKADITVWCFGDDVGIRELCLPNLHSLRVNLFRSYL</sequence>
<reference evidence="1 2" key="1">
    <citation type="journal article" date="2020" name="ISME J.">
        <title>Uncovering the hidden diversity of litter-decomposition mechanisms in mushroom-forming fungi.</title>
        <authorList>
            <person name="Floudas D."/>
            <person name="Bentzer J."/>
            <person name="Ahren D."/>
            <person name="Johansson T."/>
            <person name="Persson P."/>
            <person name="Tunlid A."/>
        </authorList>
    </citation>
    <scope>NUCLEOTIDE SEQUENCE [LARGE SCALE GENOMIC DNA]</scope>
    <source>
        <strain evidence="1 2">CBS 291.85</strain>
    </source>
</reference>
<evidence type="ECO:0000313" key="1">
    <source>
        <dbReference type="EMBL" id="KAF5371631.1"/>
    </source>
</evidence>
<organism evidence="1 2">
    <name type="scientific">Tetrapyrgos nigripes</name>
    <dbReference type="NCBI Taxonomy" id="182062"/>
    <lineage>
        <taxon>Eukaryota</taxon>
        <taxon>Fungi</taxon>
        <taxon>Dikarya</taxon>
        <taxon>Basidiomycota</taxon>
        <taxon>Agaricomycotina</taxon>
        <taxon>Agaricomycetes</taxon>
        <taxon>Agaricomycetidae</taxon>
        <taxon>Agaricales</taxon>
        <taxon>Marasmiineae</taxon>
        <taxon>Marasmiaceae</taxon>
        <taxon>Tetrapyrgos</taxon>
    </lineage>
</organism>
<dbReference type="AlphaFoldDB" id="A0A8H5LW84"/>
<keyword evidence="2" id="KW-1185">Reference proteome</keyword>
<dbReference type="Proteomes" id="UP000559256">
    <property type="component" value="Unassembled WGS sequence"/>
</dbReference>
<protein>
    <recommendedName>
        <fullName evidence="3">F-box domain-containing protein</fullName>
    </recommendedName>
</protein>
<comment type="caution">
    <text evidence="1">The sequence shown here is derived from an EMBL/GenBank/DDBJ whole genome shotgun (WGS) entry which is preliminary data.</text>
</comment>
<dbReference type="EMBL" id="JAACJM010000007">
    <property type="protein sequence ID" value="KAF5371631.1"/>
    <property type="molecule type" value="Genomic_DNA"/>
</dbReference>
<evidence type="ECO:0000313" key="2">
    <source>
        <dbReference type="Proteomes" id="UP000559256"/>
    </source>
</evidence>
<accession>A0A8H5LW84</accession>
<dbReference type="OrthoDB" id="2884925at2759"/>
<dbReference type="SUPFAM" id="SSF52047">
    <property type="entry name" value="RNI-like"/>
    <property type="match status" value="1"/>
</dbReference>
<name>A0A8H5LW84_9AGAR</name>